<feature type="compositionally biased region" description="Pro residues" evidence="1">
    <location>
        <begin position="11"/>
        <end position="23"/>
    </location>
</feature>
<keyword evidence="3" id="KW-1185">Reference proteome</keyword>
<gene>
    <name evidence="2" type="ORF">Aory05_000804600</name>
</gene>
<proteinExistence type="predicted"/>
<accession>A0ABQ6KX08</accession>
<reference evidence="2" key="1">
    <citation type="submission" date="2023-04" db="EMBL/GenBank/DDBJ databases">
        <title>Aspergillus oryzae var. brunneus NBRC 4377.</title>
        <authorList>
            <person name="Ichikawa N."/>
            <person name="Sato H."/>
            <person name="Tonouchi N."/>
        </authorList>
    </citation>
    <scope>NUCLEOTIDE SEQUENCE</scope>
    <source>
        <strain evidence="2">NBRC 4377</strain>
    </source>
</reference>
<dbReference type="Proteomes" id="UP001165189">
    <property type="component" value="Unassembled WGS sequence"/>
</dbReference>
<comment type="caution">
    <text evidence="2">The sequence shown here is derived from an EMBL/GenBank/DDBJ whole genome shotgun (WGS) entry which is preliminary data.</text>
</comment>
<evidence type="ECO:0000313" key="3">
    <source>
        <dbReference type="Proteomes" id="UP001165189"/>
    </source>
</evidence>
<dbReference type="EMBL" id="BSYB01000034">
    <property type="protein sequence ID" value="GMG49450.1"/>
    <property type="molecule type" value="Genomic_DNA"/>
</dbReference>
<organism evidence="2 3">
    <name type="scientific">Aspergillus oryzae var. brunneus</name>
    <dbReference type="NCBI Taxonomy" id="332754"/>
    <lineage>
        <taxon>Eukaryota</taxon>
        <taxon>Fungi</taxon>
        <taxon>Dikarya</taxon>
        <taxon>Ascomycota</taxon>
        <taxon>Pezizomycotina</taxon>
        <taxon>Eurotiomycetes</taxon>
        <taxon>Eurotiomycetidae</taxon>
        <taxon>Eurotiales</taxon>
        <taxon>Aspergillaceae</taxon>
        <taxon>Aspergillus</taxon>
        <taxon>Aspergillus subgen. Circumdati</taxon>
    </lineage>
</organism>
<feature type="region of interest" description="Disordered" evidence="1">
    <location>
        <begin position="1"/>
        <end position="40"/>
    </location>
</feature>
<feature type="compositionally biased region" description="Basic and acidic residues" evidence="1">
    <location>
        <begin position="85"/>
        <end position="104"/>
    </location>
</feature>
<feature type="region of interest" description="Disordered" evidence="1">
    <location>
        <begin position="64"/>
        <end position="104"/>
    </location>
</feature>
<evidence type="ECO:0000256" key="1">
    <source>
        <dbReference type="SAM" id="MobiDB-lite"/>
    </source>
</evidence>
<protein>
    <submittedName>
        <fullName evidence="2">Unnamed protein product</fullName>
    </submittedName>
</protein>
<sequence>MDSKVNLHVSWPPPDPDRIPLPPRDVSDGVAFTGAEGSSYDVQAFKQRKAEDLRRQAGLEIERRKRFHQRLAENSEDESQQSDGPNEKGSDYGEEGWRNSEGERLRDFGVDEDIEFYDEEDLPLGVLIQRRAQAALKELK</sequence>
<evidence type="ECO:0000313" key="2">
    <source>
        <dbReference type="EMBL" id="GMG49450.1"/>
    </source>
</evidence>
<name>A0ABQ6KX08_ASPOZ</name>